<dbReference type="EMBL" id="JXRP01000017">
    <property type="protein sequence ID" value="KIL45874.1"/>
    <property type="molecule type" value="Genomic_DNA"/>
</dbReference>
<dbReference type="STRING" id="889306.KP78_22230"/>
<dbReference type="SUPFAM" id="SSF52540">
    <property type="entry name" value="P-loop containing nucleoside triphosphate hydrolases"/>
    <property type="match status" value="1"/>
</dbReference>
<keyword evidence="1" id="KW-0547">Nucleotide-binding</keyword>
<dbReference type="AlphaFoldDB" id="A0A0C2RVT7"/>
<dbReference type="GO" id="GO:0005524">
    <property type="term" value="F:ATP binding"/>
    <property type="evidence" value="ECO:0007669"/>
    <property type="project" value="UniProtKB-KW"/>
</dbReference>
<comment type="caution">
    <text evidence="1">The sequence shown here is derived from an EMBL/GenBank/DDBJ whole genome shotgun (WGS) entry which is preliminary data.</text>
</comment>
<name>A0A0C2RVT7_9BACL</name>
<gene>
    <name evidence="1" type="ORF">KP78_22230</name>
</gene>
<accession>A0A0C2RVT7</accession>
<evidence type="ECO:0000313" key="2">
    <source>
        <dbReference type="Proteomes" id="UP000031938"/>
    </source>
</evidence>
<dbReference type="Proteomes" id="UP000031938">
    <property type="component" value="Unassembled WGS sequence"/>
</dbReference>
<reference evidence="1 2" key="1">
    <citation type="submission" date="2015-01" db="EMBL/GenBank/DDBJ databases">
        <title>Genome sequencing of Jeotgalibacillus soli.</title>
        <authorList>
            <person name="Goh K.M."/>
            <person name="Chan K.-G."/>
            <person name="Yaakop A.S."/>
            <person name="Ee R."/>
            <person name="Gan H.M."/>
            <person name="Chan C.S."/>
        </authorList>
    </citation>
    <scope>NUCLEOTIDE SEQUENCE [LARGE SCALE GENOMIC DNA]</scope>
    <source>
        <strain evidence="1 2">P9</strain>
    </source>
</reference>
<proteinExistence type="predicted"/>
<evidence type="ECO:0000313" key="1">
    <source>
        <dbReference type="EMBL" id="KIL45874.1"/>
    </source>
</evidence>
<keyword evidence="1" id="KW-0067">ATP-binding</keyword>
<organism evidence="1 2">
    <name type="scientific">Jeotgalibacillus soli</name>
    <dbReference type="NCBI Taxonomy" id="889306"/>
    <lineage>
        <taxon>Bacteria</taxon>
        <taxon>Bacillati</taxon>
        <taxon>Bacillota</taxon>
        <taxon>Bacilli</taxon>
        <taxon>Bacillales</taxon>
        <taxon>Caryophanaceae</taxon>
        <taxon>Jeotgalibacillus</taxon>
    </lineage>
</organism>
<keyword evidence="2" id="KW-1185">Reference proteome</keyword>
<dbReference type="PATRIC" id="fig|889306.3.peg.2236"/>
<protein>
    <submittedName>
        <fullName evidence="1">Phosphonate ABC transporter ATP-binding protein</fullName>
    </submittedName>
</protein>
<sequence>MLYIGQWQDVLNMFKIEGRALAFKNKKRVNIEEKLYNHANELSGGQHQHVTIARVIRQKPIYIY</sequence>
<dbReference type="InterPro" id="IPR027417">
    <property type="entry name" value="P-loop_NTPase"/>
</dbReference>